<gene>
    <name evidence="1" type="ORF">EP51_35060</name>
</gene>
<protein>
    <submittedName>
        <fullName evidence="1">Uncharacterized protein</fullName>
    </submittedName>
</protein>
<evidence type="ECO:0000313" key="2">
    <source>
        <dbReference type="Proteomes" id="UP000028488"/>
    </source>
</evidence>
<proteinExistence type="predicted"/>
<dbReference type="RefSeq" id="WP_037240073.1">
    <property type="nucleotide sequence ID" value="NZ_CP008947.1"/>
</dbReference>
<accession>A0A076F1I0</accession>
<organism evidence="1 2">
    <name type="scientific">Rhodococcus opacus</name>
    <name type="common">Nocardia opaca</name>
    <dbReference type="NCBI Taxonomy" id="37919"/>
    <lineage>
        <taxon>Bacteria</taxon>
        <taxon>Bacillati</taxon>
        <taxon>Actinomycetota</taxon>
        <taxon>Actinomycetes</taxon>
        <taxon>Mycobacteriales</taxon>
        <taxon>Nocardiaceae</taxon>
        <taxon>Rhodococcus</taxon>
    </lineage>
</organism>
<reference evidence="1 2" key="1">
    <citation type="submission" date="2014-07" db="EMBL/GenBank/DDBJ databases">
        <title>Genome Sequence of Rhodococcus opacus Strain R7, a Biodegrader of Mono- and Polycyclic Aromatic Hydrocarbons.</title>
        <authorList>
            <person name="Di Gennaro P."/>
            <person name="Zampolli J."/>
            <person name="Presti I."/>
            <person name="Cappelletti M."/>
            <person name="D'Ursi P."/>
            <person name="Orro A."/>
            <person name="Mezzelani A."/>
            <person name="Milanesi L."/>
        </authorList>
    </citation>
    <scope>NUCLEOTIDE SEQUENCE [LARGE SCALE GENOMIC DNA]</scope>
    <source>
        <strain evidence="1 2">R7</strain>
    </source>
</reference>
<dbReference type="AlphaFoldDB" id="A0A076F1I0"/>
<evidence type="ECO:0000313" key="1">
    <source>
        <dbReference type="EMBL" id="AII09584.1"/>
    </source>
</evidence>
<name>A0A076F1I0_RHOOP</name>
<dbReference type="EMBL" id="CP008947">
    <property type="protein sequence ID" value="AII09584.1"/>
    <property type="molecule type" value="Genomic_DNA"/>
</dbReference>
<dbReference type="eggNOG" id="ENOG50322FE">
    <property type="taxonomic scope" value="Bacteria"/>
</dbReference>
<dbReference type="Proteomes" id="UP000028488">
    <property type="component" value="Chromosome"/>
</dbReference>
<sequence length="105" mass="11646">MSILIQVLEQGYALTTPWEQRKYAFVDATHIVTIRLDGQSGVWLDGMKHGEAHRLAVTPTPSEAIFFLLRTLDLLAECRQSGGSWVIGHDGMHLSSIAAVRLPFT</sequence>